<sequence length="221" mass="24840">MTGYQKFELIPAIIPRSVTTPEVDCSLQPPEAYQILNLNSTISFDTSIPASPSNSDSQEAQSSVTNDVESKKHKLHTTKRRMQNRDAQRRFRGRKEERHQILEQRATELEAKCQRLSEGFEQKSKEVSKIIKEKEALATEMQDLRKRWNLMLMLLRRPNRLQSLSSLLGSDSSSTSGSSLSSSSSPSSIKAEPMLPLEDLLGCLQELLLPNEMPHGSSPLC</sequence>
<evidence type="ECO:0000313" key="5">
    <source>
        <dbReference type="EMBL" id="KAJ5355126.1"/>
    </source>
</evidence>
<dbReference type="CDD" id="cd14688">
    <property type="entry name" value="bZIP_YAP"/>
    <property type="match status" value="1"/>
</dbReference>
<dbReference type="Pfam" id="PF00170">
    <property type="entry name" value="bZIP_1"/>
    <property type="match status" value="1"/>
</dbReference>
<comment type="caution">
    <text evidence="5">The sequence shown here is derived from an EMBL/GenBank/DDBJ whole genome shotgun (WGS) entry which is preliminary data.</text>
</comment>
<reference evidence="5" key="2">
    <citation type="journal article" date="2023" name="IMA Fungus">
        <title>Comparative genomic study of the Penicillium genus elucidates a diverse pangenome and 15 lateral gene transfer events.</title>
        <authorList>
            <person name="Petersen C."/>
            <person name="Sorensen T."/>
            <person name="Nielsen M.R."/>
            <person name="Sondergaard T.E."/>
            <person name="Sorensen J.L."/>
            <person name="Fitzpatrick D.A."/>
            <person name="Frisvad J.C."/>
            <person name="Nielsen K.L."/>
        </authorList>
    </citation>
    <scope>NUCLEOTIDE SEQUENCE</scope>
    <source>
        <strain evidence="5">IBT 29864</strain>
    </source>
</reference>
<evidence type="ECO:0000259" key="4">
    <source>
        <dbReference type="PROSITE" id="PS50217"/>
    </source>
</evidence>
<reference evidence="5" key="1">
    <citation type="submission" date="2022-11" db="EMBL/GenBank/DDBJ databases">
        <authorList>
            <person name="Petersen C."/>
        </authorList>
    </citation>
    <scope>NUCLEOTIDE SEQUENCE</scope>
    <source>
        <strain evidence="5">IBT 29864</strain>
    </source>
</reference>
<feature type="compositionally biased region" description="Basic and acidic residues" evidence="3">
    <location>
        <begin position="83"/>
        <end position="98"/>
    </location>
</feature>
<feature type="region of interest" description="Disordered" evidence="3">
    <location>
        <begin position="47"/>
        <end position="98"/>
    </location>
</feature>
<feature type="region of interest" description="Disordered" evidence="3">
    <location>
        <begin position="166"/>
        <end position="190"/>
    </location>
</feature>
<protein>
    <submittedName>
        <fullName evidence="5">BZIP transcription factor bZIP-1</fullName>
    </submittedName>
</protein>
<dbReference type="OrthoDB" id="4363243at2759"/>
<feature type="compositionally biased region" description="Basic residues" evidence="3">
    <location>
        <begin position="71"/>
        <end position="82"/>
    </location>
</feature>
<accession>A0A9W9R7P4</accession>
<dbReference type="Proteomes" id="UP001147782">
    <property type="component" value="Unassembled WGS sequence"/>
</dbReference>
<comment type="subcellular location">
    <subcellularLocation>
        <location evidence="1">Nucleus</location>
    </subcellularLocation>
</comment>
<dbReference type="EMBL" id="JAPZBS010000010">
    <property type="protein sequence ID" value="KAJ5355126.1"/>
    <property type="molecule type" value="Genomic_DNA"/>
</dbReference>
<gene>
    <name evidence="5" type="ORF">N7496_012338</name>
</gene>
<keyword evidence="2" id="KW-0539">Nucleus</keyword>
<evidence type="ECO:0000256" key="3">
    <source>
        <dbReference type="SAM" id="MobiDB-lite"/>
    </source>
</evidence>
<dbReference type="SMART" id="SM00338">
    <property type="entry name" value="BRLZ"/>
    <property type="match status" value="1"/>
</dbReference>
<dbReference type="InterPro" id="IPR050936">
    <property type="entry name" value="AP-1-like"/>
</dbReference>
<dbReference type="SUPFAM" id="SSF57959">
    <property type="entry name" value="Leucine zipper domain"/>
    <property type="match status" value="1"/>
</dbReference>
<dbReference type="PROSITE" id="PS00036">
    <property type="entry name" value="BZIP_BASIC"/>
    <property type="match status" value="1"/>
</dbReference>
<organism evidence="5 6">
    <name type="scientific">Penicillium cataractarum</name>
    <dbReference type="NCBI Taxonomy" id="2100454"/>
    <lineage>
        <taxon>Eukaryota</taxon>
        <taxon>Fungi</taxon>
        <taxon>Dikarya</taxon>
        <taxon>Ascomycota</taxon>
        <taxon>Pezizomycotina</taxon>
        <taxon>Eurotiomycetes</taxon>
        <taxon>Eurotiomycetidae</taxon>
        <taxon>Eurotiales</taxon>
        <taxon>Aspergillaceae</taxon>
        <taxon>Penicillium</taxon>
    </lineage>
</organism>
<name>A0A9W9R7P4_9EURO</name>
<dbReference type="RefSeq" id="XP_056549149.1">
    <property type="nucleotide sequence ID" value="XM_056705251.1"/>
</dbReference>
<dbReference type="Gene3D" id="1.20.5.170">
    <property type="match status" value="1"/>
</dbReference>
<dbReference type="InterPro" id="IPR046347">
    <property type="entry name" value="bZIP_sf"/>
</dbReference>
<feature type="compositionally biased region" description="Polar residues" evidence="3">
    <location>
        <begin position="47"/>
        <end position="67"/>
    </location>
</feature>
<evidence type="ECO:0000313" key="6">
    <source>
        <dbReference type="Proteomes" id="UP001147782"/>
    </source>
</evidence>
<proteinExistence type="predicted"/>
<dbReference type="AlphaFoldDB" id="A0A9W9R7P4"/>
<evidence type="ECO:0000256" key="2">
    <source>
        <dbReference type="ARBA" id="ARBA00023242"/>
    </source>
</evidence>
<dbReference type="PANTHER" id="PTHR40621">
    <property type="entry name" value="TRANSCRIPTION FACTOR KAPC-RELATED"/>
    <property type="match status" value="1"/>
</dbReference>
<dbReference type="GO" id="GO:0001228">
    <property type="term" value="F:DNA-binding transcription activator activity, RNA polymerase II-specific"/>
    <property type="evidence" value="ECO:0007669"/>
    <property type="project" value="TreeGrafter"/>
</dbReference>
<dbReference type="InterPro" id="IPR004827">
    <property type="entry name" value="bZIP"/>
</dbReference>
<keyword evidence="6" id="KW-1185">Reference proteome</keyword>
<dbReference type="GO" id="GO:0090575">
    <property type="term" value="C:RNA polymerase II transcription regulator complex"/>
    <property type="evidence" value="ECO:0007669"/>
    <property type="project" value="TreeGrafter"/>
</dbReference>
<dbReference type="PANTHER" id="PTHR40621:SF6">
    <property type="entry name" value="AP-1-LIKE TRANSCRIPTION FACTOR YAP1-RELATED"/>
    <property type="match status" value="1"/>
</dbReference>
<dbReference type="GO" id="GO:0000976">
    <property type="term" value="F:transcription cis-regulatory region binding"/>
    <property type="evidence" value="ECO:0007669"/>
    <property type="project" value="InterPro"/>
</dbReference>
<dbReference type="PROSITE" id="PS50217">
    <property type="entry name" value="BZIP"/>
    <property type="match status" value="1"/>
</dbReference>
<feature type="domain" description="BZIP" evidence="4">
    <location>
        <begin position="74"/>
        <end position="137"/>
    </location>
</feature>
<feature type="compositionally biased region" description="Low complexity" evidence="3">
    <location>
        <begin position="166"/>
        <end position="188"/>
    </location>
</feature>
<dbReference type="GeneID" id="81444430"/>
<evidence type="ECO:0000256" key="1">
    <source>
        <dbReference type="ARBA" id="ARBA00004123"/>
    </source>
</evidence>